<evidence type="ECO:0000259" key="2">
    <source>
        <dbReference type="Pfam" id="PF01636"/>
    </source>
</evidence>
<dbReference type="InterPro" id="IPR011009">
    <property type="entry name" value="Kinase-like_dom_sf"/>
</dbReference>
<sequence>MTNLRAPVLEMLWEPHDPLGALGERFGFGDEEAAVHWVAAQLNEHWGVRIHSCERIVISDHNALAWVGTSSGRLLAKWSVVPWLFERLAELARLTHWLDGQGLPVSVPLPALDGRQQVEADGASMSLQREIEGDLLDVGDPHQVREAGAVLARLQDGLARYPDAERAAMPWGPLPPLNVRIADWLDSAAESVPAKARDTLRRLVAEAPPGELPLQLGHHDFRSANVLCSGTEVAAVIDFEEARFDHRIVELARSAVLLGTRFHDWGPVPAEVHAEFLAGYRSVRALTPAEAKWWDVVLLWQALAMVPLGDDPTGWGPAALHYLPTPQ</sequence>
<dbReference type="RefSeq" id="WP_166045771.1">
    <property type="nucleotide sequence ID" value="NZ_JAAMPJ010000003.1"/>
</dbReference>
<dbReference type="PANTHER" id="PTHR21064">
    <property type="entry name" value="AMINOGLYCOSIDE PHOSPHOTRANSFERASE DOMAIN-CONTAINING PROTEIN-RELATED"/>
    <property type="match status" value="1"/>
</dbReference>
<evidence type="ECO:0000256" key="1">
    <source>
        <dbReference type="ARBA" id="ARBA00038240"/>
    </source>
</evidence>
<dbReference type="Proteomes" id="UP000481360">
    <property type="component" value="Unassembled WGS sequence"/>
</dbReference>
<reference evidence="3 4" key="1">
    <citation type="submission" date="2020-03" db="EMBL/GenBank/DDBJ databases">
        <title>Isolation and identification of active actinomycetes.</title>
        <authorList>
            <person name="Sun X."/>
        </authorList>
    </citation>
    <scope>NUCLEOTIDE SEQUENCE [LARGE SCALE GENOMIC DNA]</scope>
    <source>
        <strain evidence="3 4">NEAU-D13</strain>
    </source>
</reference>
<keyword evidence="3" id="KW-0808">Transferase</keyword>
<dbReference type="PANTHER" id="PTHR21064:SF6">
    <property type="entry name" value="AMINOGLYCOSIDE PHOSPHOTRANSFERASE DOMAIN-CONTAINING PROTEIN"/>
    <property type="match status" value="1"/>
</dbReference>
<protein>
    <submittedName>
        <fullName evidence="3">Phosphotransferase</fullName>
    </submittedName>
</protein>
<dbReference type="SUPFAM" id="SSF56112">
    <property type="entry name" value="Protein kinase-like (PK-like)"/>
    <property type="match status" value="1"/>
</dbReference>
<dbReference type="GO" id="GO:0009088">
    <property type="term" value="P:threonine biosynthetic process"/>
    <property type="evidence" value="ECO:0007669"/>
    <property type="project" value="TreeGrafter"/>
</dbReference>
<keyword evidence="4" id="KW-1185">Reference proteome</keyword>
<evidence type="ECO:0000313" key="4">
    <source>
        <dbReference type="Proteomes" id="UP000481360"/>
    </source>
</evidence>
<name>A0A7C9RSP4_9PSEU</name>
<evidence type="ECO:0000313" key="3">
    <source>
        <dbReference type="EMBL" id="NGY59722.1"/>
    </source>
</evidence>
<dbReference type="InterPro" id="IPR002575">
    <property type="entry name" value="Aminoglycoside_PTrfase"/>
</dbReference>
<comment type="similarity">
    <text evidence="1">Belongs to the pseudomonas-type ThrB family.</text>
</comment>
<dbReference type="Gene3D" id="3.90.1200.10">
    <property type="match status" value="1"/>
</dbReference>
<dbReference type="EMBL" id="JAAMPJ010000003">
    <property type="protein sequence ID" value="NGY59722.1"/>
    <property type="molecule type" value="Genomic_DNA"/>
</dbReference>
<dbReference type="GO" id="GO:0004413">
    <property type="term" value="F:homoserine kinase activity"/>
    <property type="evidence" value="ECO:0007669"/>
    <property type="project" value="TreeGrafter"/>
</dbReference>
<accession>A0A7C9RSP4</accession>
<feature type="domain" description="Aminoglycoside phosphotransferase" evidence="2">
    <location>
        <begin position="65"/>
        <end position="285"/>
    </location>
</feature>
<gene>
    <name evidence="3" type="ORF">G7043_12405</name>
</gene>
<comment type="caution">
    <text evidence="3">The sequence shown here is derived from an EMBL/GenBank/DDBJ whole genome shotgun (WGS) entry which is preliminary data.</text>
</comment>
<dbReference type="InterPro" id="IPR050249">
    <property type="entry name" value="Pseudomonas-type_ThrB"/>
</dbReference>
<dbReference type="Pfam" id="PF01636">
    <property type="entry name" value="APH"/>
    <property type="match status" value="1"/>
</dbReference>
<proteinExistence type="inferred from homology"/>
<organism evidence="3 4">
    <name type="scientific">Lentzea alba</name>
    <dbReference type="NCBI Taxonomy" id="2714351"/>
    <lineage>
        <taxon>Bacteria</taxon>
        <taxon>Bacillati</taxon>
        <taxon>Actinomycetota</taxon>
        <taxon>Actinomycetes</taxon>
        <taxon>Pseudonocardiales</taxon>
        <taxon>Pseudonocardiaceae</taxon>
        <taxon>Lentzea</taxon>
    </lineage>
</organism>
<dbReference type="AlphaFoldDB" id="A0A7C9RSP4"/>